<accession>A0A2Z7BE61</accession>
<gene>
    <name evidence="1" type="ORF">F511_22469</name>
</gene>
<dbReference type="EMBL" id="KV006888">
    <property type="protein sequence ID" value="KZV32307.1"/>
    <property type="molecule type" value="Genomic_DNA"/>
</dbReference>
<protein>
    <submittedName>
        <fullName evidence="1">Uncharacterized protein</fullName>
    </submittedName>
</protein>
<dbReference type="AlphaFoldDB" id="A0A2Z7BE61"/>
<keyword evidence="2" id="KW-1185">Reference proteome</keyword>
<organism evidence="1 2">
    <name type="scientific">Dorcoceras hygrometricum</name>
    <dbReference type="NCBI Taxonomy" id="472368"/>
    <lineage>
        <taxon>Eukaryota</taxon>
        <taxon>Viridiplantae</taxon>
        <taxon>Streptophyta</taxon>
        <taxon>Embryophyta</taxon>
        <taxon>Tracheophyta</taxon>
        <taxon>Spermatophyta</taxon>
        <taxon>Magnoliopsida</taxon>
        <taxon>eudicotyledons</taxon>
        <taxon>Gunneridae</taxon>
        <taxon>Pentapetalae</taxon>
        <taxon>asterids</taxon>
        <taxon>lamiids</taxon>
        <taxon>Lamiales</taxon>
        <taxon>Gesneriaceae</taxon>
        <taxon>Didymocarpoideae</taxon>
        <taxon>Trichosporeae</taxon>
        <taxon>Loxocarpinae</taxon>
        <taxon>Dorcoceras</taxon>
    </lineage>
</organism>
<dbReference type="Proteomes" id="UP000250235">
    <property type="component" value="Unassembled WGS sequence"/>
</dbReference>
<reference evidence="1 2" key="1">
    <citation type="journal article" date="2015" name="Proc. Natl. Acad. Sci. U.S.A.">
        <title>The resurrection genome of Boea hygrometrica: A blueprint for survival of dehydration.</title>
        <authorList>
            <person name="Xiao L."/>
            <person name="Yang G."/>
            <person name="Zhang L."/>
            <person name="Yang X."/>
            <person name="Zhao S."/>
            <person name="Ji Z."/>
            <person name="Zhou Q."/>
            <person name="Hu M."/>
            <person name="Wang Y."/>
            <person name="Chen M."/>
            <person name="Xu Y."/>
            <person name="Jin H."/>
            <person name="Xiao X."/>
            <person name="Hu G."/>
            <person name="Bao F."/>
            <person name="Hu Y."/>
            <person name="Wan P."/>
            <person name="Li L."/>
            <person name="Deng X."/>
            <person name="Kuang T."/>
            <person name="Xiang C."/>
            <person name="Zhu J.K."/>
            <person name="Oliver M.J."/>
            <person name="He Y."/>
        </authorList>
    </citation>
    <scope>NUCLEOTIDE SEQUENCE [LARGE SCALE GENOMIC DNA]</scope>
    <source>
        <strain evidence="2">cv. XS01</strain>
    </source>
</reference>
<name>A0A2Z7BE61_9LAMI</name>
<evidence type="ECO:0000313" key="2">
    <source>
        <dbReference type="Proteomes" id="UP000250235"/>
    </source>
</evidence>
<sequence>MLSAVTRKIIVRVLHQPLRDRVSCWYFSRCVLVGSSSNANVDFSSWKIPAVEMLSAVTRKIIVRVLHQPLRDRVSCWYFSRCVLVGSSSNANVDFSRWCISAYPAIARDQLLVSILRRLVKLERQRFEWSALYQLLVVQLLIRSAVGLLISCW</sequence>
<evidence type="ECO:0000313" key="1">
    <source>
        <dbReference type="EMBL" id="KZV32307.1"/>
    </source>
</evidence>
<proteinExistence type="predicted"/>